<proteinExistence type="predicted"/>
<evidence type="ECO:0000256" key="1">
    <source>
        <dbReference type="SAM" id="MobiDB-lite"/>
    </source>
</evidence>
<sequence length="69" mass="8331">MLRKNLRMQRRKKEVKVKEKMPKKLRMRRKMKAQTSRFLPVLRLARFPPTVGIRNHTLFQAKSDLSVVQ</sequence>
<name>A0AA40LUV8_CNENI</name>
<organism evidence="2 3">
    <name type="scientific">Cnephaeus nilssonii</name>
    <name type="common">Northern bat</name>
    <name type="synonym">Eptesicus nilssonii</name>
    <dbReference type="NCBI Taxonomy" id="3371016"/>
    <lineage>
        <taxon>Eukaryota</taxon>
        <taxon>Metazoa</taxon>
        <taxon>Chordata</taxon>
        <taxon>Craniata</taxon>
        <taxon>Vertebrata</taxon>
        <taxon>Euteleostomi</taxon>
        <taxon>Mammalia</taxon>
        <taxon>Eutheria</taxon>
        <taxon>Laurasiatheria</taxon>
        <taxon>Chiroptera</taxon>
        <taxon>Yangochiroptera</taxon>
        <taxon>Vespertilionidae</taxon>
        <taxon>Cnephaeus</taxon>
    </lineage>
</organism>
<accession>A0AA40LUV8</accession>
<feature type="compositionally biased region" description="Basic residues" evidence="1">
    <location>
        <begin position="1"/>
        <end position="15"/>
    </location>
</feature>
<feature type="compositionally biased region" description="Basic residues" evidence="1">
    <location>
        <begin position="23"/>
        <end position="32"/>
    </location>
</feature>
<gene>
    <name evidence="2" type="ORF">QTO34_000675</name>
</gene>
<feature type="region of interest" description="Disordered" evidence="1">
    <location>
        <begin position="1"/>
        <end position="32"/>
    </location>
</feature>
<dbReference type="AlphaFoldDB" id="A0AA40LUV8"/>
<comment type="caution">
    <text evidence="2">The sequence shown here is derived from an EMBL/GenBank/DDBJ whole genome shotgun (WGS) entry which is preliminary data.</text>
</comment>
<evidence type="ECO:0000313" key="3">
    <source>
        <dbReference type="Proteomes" id="UP001177744"/>
    </source>
</evidence>
<protein>
    <submittedName>
        <fullName evidence="2">Uncharacterized protein</fullName>
    </submittedName>
</protein>
<keyword evidence="3" id="KW-1185">Reference proteome</keyword>
<dbReference type="EMBL" id="JAULJE010000001">
    <property type="protein sequence ID" value="KAK1346815.1"/>
    <property type="molecule type" value="Genomic_DNA"/>
</dbReference>
<reference evidence="2" key="1">
    <citation type="submission" date="2023-06" db="EMBL/GenBank/DDBJ databases">
        <title>Reference genome for the Northern bat (Eptesicus nilssonii), a most northern bat species.</title>
        <authorList>
            <person name="Laine V.N."/>
            <person name="Pulliainen A.T."/>
            <person name="Lilley T.M."/>
        </authorList>
    </citation>
    <scope>NUCLEOTIDE SEQUENCE</scope>
    <source>
        <strain evidence="2">BLF_Eptnil</strain>
        <tissue evidence="2">Kidney</tissue>
    </source>
</reference>
<dbReference type="Proteomes" id="UP001177744">
    <property type="component" value="Unassembled WGS sequence"/>
</dbReference>
<evidence type="ECO:0000313" key="2">
    <source>
        <dbReference type="EMBL" id="KAK1346815.1"/>
    </source>
</evidence>